<reference evidence="4 5" key="1">
    <citation type="submission" date="2019-03" db="EMBL/GenBank/DDBJ databases">
        <title>Draft genome sequence of Xylaria hypoxylon DSM 108379, a ubiquitous saprotrophic-parasitic fungi on hardwood.</title>
        <authorList>
            <person name="Buettner E."/>
            <person name="Leonhardt S."/>
            <person name="Gebauer A.M."/>
            <person name="Liers C."/>
            <person name="Hofrichter M."/>
            <person name="Kellner H."/>
        </authorList>
    </citation>
    <scope>NUCLEOTIDE SEQUENCE [LARGE SCALE GENOMIC DNA]</scope>
    <source>
        <strain evidence="4 5">DSM 108379</strain>
    </source>
</reference>
<gene>
    <name evidence="4" type="ORF">E0Z10_g5871</name>
</gene>
<feature type="domain" description="AB hydrolase-1" evidence="3">
    <location>
        <begin position="52"/>
        <end position="327"/>
    </location>
</feature>
<dbReference type="InterPro" id="IPR000639">
    <property type="entry name" value="Epox_hydrolase-like"/>
</dbReference>
<dbReference type="PANTHER" id="PTHR43329">
    <property type="entry name" value="EPOXIDE HYDROLASE"/>
    <property type="match status" value="1"/>
</dbReference>
<dbReference type="EMBL" id="SKBN01000111">
    <property type="protein sequence ID" value="TGJ82907.1"/>
    <property type="molecule type" value="Genomic_DNA"/>
</dbReference>
<proteinExistence type="inferred from homology"/>
<accession>A0A4Z0YHJ6</accession>
<evidence type="ECO:0000313" key="5">
    <source>
        <dbReference type="Proteomes" id="UP000297716"/>
    </source>
</evidence>
<organism evidence="4 5">
    <name type="scientific">Xylaria hypoxylon</name>
    <dbReference type="NCBI Taxonomy" id="37992"/>
    <lineage>
        <taxon>Eukaryota</taxon>
        <taxon>Fungi</taxon>
        <taxon>Dikarya</taxon>
        <taxon>Ascomycota</taxon>
        <taxon>Pezizomycotina</taxon>
        <taxon>Sordariomycetes</taxon>
        <taxon>Xylariomycetidae</taxon>
        <taxon>Xylariales</taxon>
        <taxon>Xylariaceae</taxon>
        <taxon>Xylaria</taxon>
    </lineage>
</organism>
<keyword evidence="5" id="KW-1185">Reference proteome</keyword>
<evidence type="ECO:0000313" key="4">
    <source>
        <dbReference type="EMBL" id="TGJ82907.1"/>
    </source>
</evidence>
<protein>
    <recommendedName>
        <fullName evidence="3">AB hydrolase-1 domain-containing protein</fullName>
    </recommendedName>
</protein>
<dbReference type="GO" id="GO:0016787">
    <property type="term" value="F:hydrolase activity"/>
    <property type="evidence" value="ECO:0007669"/>
    <property type="project" value="UniProtKB-KW"/>
</dbReference>
<keyword evidence="1" id="KW-0378">Hydrolase</keyword>
<dbReference type="OrthoDB" id="408373at2759"/>
<evidence type="ECO:0000256" key="1">
    <source>
        <dbReference type="ARBA" id="ARBA00022801"/>
    </source>
</evidence>
<dbReference type="AlphaFoldDB" id="A0A4Z0YHJ6"/>
<evidence type="ECO:0000256" key="2">
    <source>
        <dbReference type="ARBA" id="ARBA00038334"/>
    </source>
</evidence>
<dbReference type="Pfam" id="PF00561">
    <property type="entry name" value="Abhydrolase_1"/>
    <property type="match status" value="1"/>
</dbReference>
<sequence>MNFFDPDTLIPKDQVVDSLTPNDSRVEHKFAEVGGFKYHYMLAKPAGEPTATVFLIHGWPDIGMGWRNQVPYLLSLNLQVVVPDMLGYGQTDAPDSHTEYTMKKMTAHIVEIIKQVTDQPIILGGHDWGALFVWRLAQYYPSLIRCVFSVCVPYLPPSSVKFALPDLVEKLPNFRYQLQLASGEAEQIVAKSPERLRGFLNGLYGGTTPEGKQVFVVSSGVVEEHIDSIGQSPLFSKEMIDFYVQEFSRHGLHGPCNWYRTRDLNGDDEELIAKDNFKFPMPAMLLMADKDAALPPWMATGQEQHFAGGLKLETLTDCSHWAMIQKPVEVNKHIGDFIKKEIRYDEKGR</sequence>
<comment type="similarity">
    <text evidence="2">Belongs to the AB hydrolase superfamily. Epoxide hydrolase family.</text>
</comment>
<evidence type="ECO:0000259" key="3">
    <source>
        <dbReference type="Pfam" id="PF00561"/>
    </source>
</evidence>
<dbReference type="Gene3D" id="3.40.50.1820">
    <property type="entry name" value="alpha/beta hydrolase"/>
    <property type="match status" value="1"/>
</dbReference>
<dbReference type="PRINTS" id="PR00412">
    <property type="entry name" value="EPOXHYDRLASE"/>
</dbReference>
<dbReference type="STRING" id="37992.A0A4Z0YHJ6"/>
<dbReference type="Proteomes" id="UP000297716">
    <property type="component" value="Unassembled WGS sequence"/>
</dbReference>
<dbReference type="InterPro" id="IPR000073">
    <property type="entry name" value="AB_hydrolase_1"/>
</dbReference>
<dbReference type="InterPro" id="IPR029058">
    <property type="entry name" value="AB_hydrolase_fold"/>
</dbReference>
<dbReference type="SUPFAM" id="SSF53474">
    <property type="entry name" value="alpha/beta-Hydrolases"/>
    <property type="match status" value="1"/>
</dbReference>
<name>A0A4Z0YHJ6_9PEZI</name>
<comment type="caution">
    <text evidence="4">The sequence shown here is derived from an EMBL/GenBank/DDBJ whole genome shotgun (WGS) entry which is preliminary data.</text>
</comment>